<dbReference type="InterPro" id="IPR005362">
    <property type="entry name" value="UPF0164"/>
</dbReference>
<proteinExistence type="inferred from homology"/>
<dbReference type="Proteomes" id="UP000317716">
    <property type="component" value="Unassembled WGS sequence"/>
</dbReference>
<evidence type="ECO:0000313" key="2">
    <source>
        <dbReference type="EMBL" id="TMQ60273.1"/>
    </source>
</evidence>
<comment type="caution">
    <text evidence="2">The sequence shown here is derived from an EMBL/GenBank/DDBJ whole genome shotgun (WGS) entry which is preliminary data.</text>
</comment>
<evidence type="ECO:0000313" key="3">
    <source>
        <dbReference type="Proteomes" id="UP000317716"/>
    </source>
</evidence>
<dbReference type="NCBIfam" id="NF033709">
    <property type="entry name" value="PorV_fam"/>
    <property type="match status" value="1"/>
</dbReference>
<accession>A0A538T9F0</accession>
<sequence length="336" mass="36303">MRTRRRGSLSARTERVAQRRLGVRSAVATIGVAALLLAGPAGAADIFEKVGTFDGQFLKINVGARAEGMGGAFVGVADDATALYWNAAGIARIDPDKSEFSFNQAVWPGDLQFTQAGYVFHLKRFPGAFGFSVRALYMDPMIETTAFQPNGTGNTFDAGYMTAGLTYARSFTDKFSAGGTIHFIHEGLAEFSQQTYAVDVGSLYDVGALGMRIGMAISNIGSQITFIDRAGRIPPMFRVGTSLNLLQRGDQKLIGSFEFSHPPDNAERMNVGAEYSFQKFAFLRGGYNLNYDAEGMAAGAGFHIPVSVAGQADVDYSYTDMKDLGGAHRFSIRFQF</sequence>
<name>A0A538T9F0_UNCEI</name>
<reference evidence="2 3" key="1">
    <citation type="journal article" date="2019" name="Nat. Microbiol.">
        <title>Mediterranean grassland soil C-N compound turnover is dependent on rainfall and depth, and is mediated by genomically divergent microorganisms.</title>
        <authorList>
            <person name="Diamond S."/>
            <person name="Andeer P.F."/>
            <person name="Li Z."/>
            <person name="Crits-Christoph A."/>
            <person name="Burstein D."/>
            <person name="Anantharaman K."/>
            <person name="Lane K.R."/>
            <person name="Thomas B.C."/>
            <person name="Pan C."/>
            <person name="Northen T.R."/>
            <person name="Banfield J.F."/>
        </authorList>
    </citation>
    <scope>NUCLEOTIDE SEQUENCE [LARGE SCALE GENOMIC DNA]</scope>
    <source>
        <strain evidence="2">WS_2</strain>
    </source>
</reference>
<dbReference type="AlphaFoldDB" id="A0A538T9F0"/>
<organism evidence="2 3">
    <name type="scientific">Eiseniibacteriota bacterium</name>
    <dbReference type="NCBI Taxonomy" id="2212470"/>
    <lineage>
        <taxon>Bacteria</taxon>
        <taxon>Candidatus Eiseniibacteriota</taxon>
    </lineage>
</organism>
<dbReference type="EMBL" id="VBOS01000027">
    <property type="protein sequence ID" value="TMQ60273.1"/>
    <property type="molecule type" value="Genomic_DNA"/>
</dbReference>
<gene>
    <name evidence="2" type="ORF">E6K72_00775</name>
</gene>
<comment type="similarity">
    <text evidence="1">Belongs to the UPF0164 family.</text>
</comment>
<dbReference type="SUPFAM" id="SSF56935">
    <property type="entry name" value="Porins"/>
    <property type="match status" value="1"/>
</dbReference>
<evidence type="ECO:0000256" key="1">
    <source>
        <dbReference type="ARBA" id="ARBA00005846"/>
    </source>
</evidence>
<dbReference type="Gene3D" id="2.40.160.60">
    <property type="entry name" value="Outer membrane protein transport protein (OMPP1/FadL/TodX)"/>
    <property type="match status" value="1"/>
</dbReference>
<protein>
    <submittedName>
        <fullName evidence="2">PorV/PorQ family protein</fullName>
    </submittedName>
</protein>
<dbReference type="Pfam" id="PF03687">
    <property type="entry name" value="UPF0164"/>
    <property type="match status" value="1"/>
</dbReference>